<dbReference type="InterPro" id="IPR010656">
    <property type="entry name" value="DctM"/>
</dbReference>
<feature type="transmembrane region" description="Helical" evidence="2">
    <location>
        <begin position="510"/>
        <end position="533"/>
    </location>
</feature>
<feature type="transmembrane region" description="Helical" evidence="2">
    <location>
        <begin position="429"/>
        <end position="455"/>
    </location>
</feature>
<comment type="function">
    <text evidence="1">Part of the tripartite ATP-independent periplasmic (TRAP) transport system.</text>
</comment>
<feature type="transmembrane region" description="Helical" evidence="2">
    <location>
        <begin position="356"/>
        <end position="374"/>
    </location>
</feature>
<gene>
    <name evidence="4" type="ORF">CLV41_110134</name>
</gene>
<accession>A0A2S3UNH5</accession>
<evidence type="ECO:0000256" key="1">
    <source>
        <dbReference type="RuleBase" id="RU369079"/>
    </source>
</evidence>
<sequence length="611" mass="64527">MITILRKSWDILALAAIALHIGCNLFFITSDTFLNAWHLSIVLGLGYSGFAIAGNATNFRRIRDIALAVCGFAVGIYFLLFEDAVFERFELTLADQLVALAAVILVLDLTRRVTGWVIPVIALTLLAYVMYLGKYMPGLFYFGGLSEYRMAFRMFWQDGALLGSTTTISATIIFMFVLLSTLMRAAGATQFLISGALRLMRHVPGGSAHVAVLSSALMGTVSGSAVANVAGTGTITIPLMKRAGLSKEFAGGVEAAASTGSQLVPPIMGAGIFIMSDWIGVPYTELVLISIIPAILYFLSISVNIHLSLKRDGLLNAEQTLDELEPVRWTEGLAFLMPIILLVALLVVGYSPVYAAGWACGTVVVASFATRYPLWPTRWLAIAQEAVQTMIPTAIVLICAGIIVVCVETSGLVVAMAQSLAILGNGNTLLIIGIIAIISLFLGMGLPVTASYIIVASFGAPALISLGISPVAAHMAIFWLSQDSLLTPPVCLAAFAAAGIAGGNPAKTGVMAMVLGKGLYIVPLLFVFHGLLFDRGVEAAMVATVAGTAIIVFFAMSFTGMARDRLGVVARALLACAAGFVLWPMWQIQLAGAVLGAGAVGMNALHRRRLA</sequence>
<feature type="domain" description="TRAP C4-dicarboxylate transport system permease DctM subunit" evidence="3">
    <location>
        <begin position="103"/>
        <end position="532"/>
    </location>
</feature>
<keyword evidence="1" id="KW-0813">Transport</keyword>
<comment type="subcellular location">
    <subcellularLocation>
        <location evidence="1">Cell inner membrane</location>
        <topology evidence="1">Multi-pass membrane protein</topology>
    </subcellularLocation>
</comment>
<keyword evidence="5" id="KW-1185">Reference proteome</keyword>
<feature type="transmembrane region" description="Helical" evidence="2">
    <location>
        <begin position="263"/>
        <end position="281"/>
    </location>
</feature>
<dbReference type="Pfam" id="PF06808">
    <property type="entry name" value="DctM"/>
    <property type="match status" value="1"/>
</dbReference>
<feature type="transmembrane region" description="Helical" evidence="2">
    <location>
        <begin position="116"/>
        <end position="140"/>
    </location>
</feature>
<keyword evidence="2" id="KW-1133">Transmembrane helix</keyword>
<dbReference type="PANTHER" id="PTHR43849:SF2">
    <property type="entry name" value="BLL3936 PROTEIN"/>
    <property type="match status" value="1"/>
</dbReference>
<evidence type="ECO:0000256" key="2">
    <source>
        <dbReference type="SAM" id="Phobius"/>
    </source>
</evidence>
<dbReference type="NCBIfam" id="TIGR02123">
    <property type="entry name" value="TRAP_fused"/>
    <property type="match status" value="1"/>
</dbReference>
<comment type="caution">
    <text evidence="4">The sequence shown here is derived from an EMBL/GenBank/DDBJ whole genome shotgun (WGS) entry which is preliminary data.</text>
</comment>
<evidence type="ECO:0000259" key="3">
    <source>
        <dbReference type="Pfam" id="PF06808"/>
    </source>
</evidence>
<feature type="transmembrane region" description="Helical" evidence="2">
    <location>
        <begin position="395"/>
        <end position="417"/>
    </location>
</feature>
<keyword evidence="1" id="KW-1003">Cell membrane</keyword>
<keyword evidence="2" id="KW-0812">Transmembrane</keyword>
<feature type="transmembrane region" description="Helical" evidence="2">
    <location>
        <begin position="93"/>
        <end position="109"/>
    </location>
</feature>
<dbReference type="EMBL" id="PPCN01000010">
    <property type="protein sequence ID" value="POF29130.1"/>
    <property type="molecule type" value="Genomic_DNA"/>
</dbReference>
<dbReference type="PANTHER" id="PTHR43849">
    <property type="entry name" value="BLL3936 PROTEIN"/>
    <property type="match status" value="1"/>
</dbReference>
<dbReference type="InterPro" id="IPR011853">
    <property type="entry name" value="TRAP_DctM-Dct_fused"/>
</dbReference>
<keyword evidence="1" id="KW-0997">Cell inner membrane</keyword>
<reference evidence="4 5" key="1">
    <citation type="submission" date="2018-01" db="EMBL/GenBank/DDBJ databases">
        <title>Genomic Encyclopedia of Archaeal and Bacterial Type Strains, Phase II (KMG-II): from individual species to whole genera.</title>
        <authorList>
            <person name="Goeker M."/>
        </authorList>
    </citation>
    <scope>NUCLEOTIDE SEQUENCE [LARGE SCALE GENOMIC DNA]</scope>
    <source>
        <strain evidence="4 5">DSM 17023</strain>
    </source>
</reference>
<evidence type="ECO:0000313" key="5">
    <source>
        <dbReference type="Proteomes" id="UP000236959"/>
    </source>
</evidence>
<name>A0A2S3UNH5_9HYPH</name>
<feature type="transmembrane region" description="Helical" evidence="2">
    <location>
        <begin position="12"/>
        <end position="30"/>
    </location>
</feature>
<dbReference type="AlphaFoldDB" id="A0A2S3UNH5"/>
<feature type="transmembrane region" description="Helical" evidence="2">
    <location>
        <begin position="539"/>
        <end position="559"/>
    </location>
</feature>
<feature type="transmembrane region" description="Helical" evidence="2">
    <location>
        <begin position="462"/>
        <end position="480"/>
    </location>
</feature>
<feature type="transmembrane region" description="Helical" evidence="2">
    <location>
        <begin position="287"/>
        <end position="309"/>
    </location>
</feature>
<keyword evidence="2" id="KW-0472">Membrane</keyword>
<organism evidence="4 5">
    <name type="scientific">Roseibium marinum</name>
    <dbReference type="NCBI Taxonomy" id="281252"/>
    <lineage>
        <taxon>Bacteria</taxon>
        <taxon>Pseudomonadati</taxon>
        <taxon>Pseudomonadota</taxon>
        <taxon>Alphaproteobacteria</taxon>
        <taxon>Hyphomicrobiales</taxon>
        <taxon>Stappiaceae</taxon>
        <taxon>Roseibium</taxon>
    </lineage>
</organism>
<feature type="transmembrane region" description="Helical" evidence="2">
    <location>
        <begin position="588"/>
        <end position="605"/>
    </location>
</feature>
<dbReference type="RefSeq" id="WP_170107266.1">
    <property type="nucleotide sequence ID" value="NZ_PPCN01000010.1"/>
</dbReference>
<evidence type="ECO:0000313" key="4">
    <source>
        <dbReference type="EMBL" id="POF29130.1"/>
    </source>
</evidence>
<feature type="transmembrane region" description="Helical" evidence="2">
    <location>
        <begin position="486"/>
        <end position="503"/>
    </location>
</feature>
<protein>
    <submittedName>
        <fullName evidence="4">TRAP transporter 4TM/12TM fusion protein</fullName>
    </submittedName>
</protein>
<feature type="transmembrane region" description="Helical" evidence="2">
    <location>
        <begin position="36"/>
        <end position="53"/>
    </location>
</feature>
<dbReference type="Proteomes" id="UP000236959">
    <property type="component" value="Unassembled WGS sequence"/>
</dbReference>
<dbReference type="GO" id="GO:0005886">
    <property type="term" value="C:plasma membrane"/>
    <property type="evidence" value="ECO:0007669"/>
    <property type="project" value="UniProtKB-SubCell"/>
</dbReference>
<proteinExistence type="predicted"/>
<feature type="transmembrane region" description="Helical" evidence="2">
    <location>
        <begin position="329"/>
        <end position="350"/>
    </location>
</feature>
<feature type="transmembrane region" description="Helical" evidence="2">
    <location>
        <begin position="160"/>
        <end position="182"/>
    </location>
</feature>
<dbReference type="GO" id="GO:0022857">
    <property type="term" value="F:transmembrane transporter activity"/>
    <property type="evidence" value="ECO:0007669"/>
    <property type="project" value="UniProtKB-UniRule"/>
</dbReference>
<feature type="transmembrane region" description="Helical" evidence="2">
    <location>
        <begin position="65"/>
        <end position="81"/>
    </location>
</feature>